<accession>A0A395M283</accession>
<proteinExistence type="predicted"/>
<evidence type="ECO:0000313" key="4">
    <source>
        <dbReference type="Proteomes" id="UP000266389"/>
    </source>
</evidence>
<dbReference type="CDD" id="cd06850">
    <property type="entry name" value="biotinyl_domain"/>
    <property type="match status" value="1"/>
</dbReference>
<dbReference type="InterPro" id="IPR001882">
    <property type="entry name" value="Biotin_BS"/>
</dbReference>
<dbReference type="FunFam" id="2.40.50.100:FF:000003">
    <property type="entry name" value="Acetyl-CoA carboxylase biotin carboxyl carrier protein"/>
    <property type="match status" value="1"/>
</dbReference>
<dbReference type="InterPro" id="IPR050709">
    <property type="entry name" value="Biotin_Carboxyl_Carrier/Decarb"/>
</dbReference>
<dbReference type="Pfam" id="PF00364">
    <property type="entry name" value="Biotin_lipoyl"/>
    <property type="match status" value="1"/>
</dbReference>
<reference evidence="3 4" key="1">
    <citation type="journal article" date="2011" name="ISME J.">
        <title>Community ecology of hot spring cyanobacterial mats: predominant populations and their functional potential.</title>
        <authorList>
            <person name="Klatt C.G."/>
            <person name="Wood J.M."/>
            <person name="Rusch D.B."/>
            <person name="Bateson M.M."/>
            <person name="Hamamura N."/>
            <person name="Heidelberg J.F."/>
            <person name="Grossman A.R."/>
            <person name="Bhaya D."/>
            <person name="Cohan F.M."/>
            <person name="Kuhl M."/>
            <person name="Bryant D.A."/>
            <person name="Ward D.M."/>
        </authorList>
    </citation>
    <scope>NUCLEOTIDE SEQUENCE [LARGE SCALE GENOMIC DNA]</scope>
    <source>
        <strain evidence="3">OS</strain>
    </source>
</reference>
<organism evidence="3 4">
    <name type="scientific">Candidatus Thermochlorobacter aerophilus</name>
    <dbReference type="NCBI Taxonomy" id="1868324"/>
    <lineage>
        <taxon>Bacteria</taxon>
        <taxon>Pseudomonadati</taxon>
        <taxon>Chlorobiota</taxon>
        <taxon>Chlorobiia</taxon>
        <taxon>Chlorobiales</taxon>
        <taxon>Candidatus Thermochlorobacteriaceae</taxon>
        <taxon>Candidatus Thermochlorobacter</taxon>
    </lineage>
</organism>
<dbReference type="AlphaFoldDB" id="A0A395M283"/>
<dbReference type="InterPro" id="IPR011053">
    <property type="entry name" value="Single_hybrid_motif"/>
</dbReference>
<feature type="domain" description="Lipoyl-binding" evidence="2">
    <location>
        <begin position="95"/>
        <end position="164"/>
    </location>
</feature>
<keyword evidence="1" id="KW-0092">Biotin</keyword>
<dbReference type="PROSITE" id="PS00188">
    <property type="entry name" value="BIOTIN"/>
    <property type="match status" value="1"/>
</dbReference>
<evidence type="ECO:0000313" key="3">
    <source>
        <dbReference type="EMBL" id="RFM24328.1"/>
    </source>
</evidence>
<gene>
    <name evidence="3" type="ORF">D0433_06360</name>
</gene>
<dbReference type="SUPFAM" id="SSF51230">
    <property type="entry name" value="Single hybrid motif"/>
    <property type="match status" value="1"/>
</dbReference>
<dbReference type="PANTHER" id="PTHR45266:SF3">
    <property type="entry name" value="OXALOACETATE DECARBOXYLASE ALPHA CHAIN"/>
    <property type="match status" value="1"/>
</dbReference>
<comment type="caution">
    <text evidence="3">The sequence shown here is derived from an EMBL/GenBank/DDBJ whole genome shotgun (WGS) entry which is preliminary data.</text>
</comment>
<dbReference type="PANTHER" id="PTHR45266">
    <property type="entry name" value="OXALOACETATE DECARBOXYLASE ALPHA CHAIN"/>
    <property type="match status" value="1"/>
</dbReference>
<dbReference type="EMBL" id="PHFL01000041">
    <property type="protein sequence ID" value="RFM24328.1"/>
    <property type="molecule type" value="Genomic_DNA"/>
</dbReference>
<evidence type="ECO:0000259" key="2">
    <source>
        <dbReference type="PROSITE" id="PS50968"/>
    </source>
</evidence>
<evidence type="ECO:0000256" key="1">
    <source>
        <dbReference type="ARBA" id="ARBA00023267"/>
    </source>
</evidence>
<sequence length="164" mass="18191">MKYQATVYQSAFEVEPLGSDAVSINGARKDSRLVQLSERFYHFIYDGKVYRVEAIKTDDGFNFKINGELVSVDVKDELQLLLDKMGGNAKKKSASGDIKAPMPGLVVKLSVSVGESVKKGQGLLILEAMKMQNEIKSPMDGVVKEIKVSEKQAVEKNYLLMKLE</sequence>
<dbReference type="Proteomes" id="UP000266389">
    <property type="component" value="Unassembled WGS sequence"/>
</dbReference>
<dbReference type="Gene3D" id="2.40.50.100">
    <property type="match status" value="1"/>
</dbReference>
<name>A0A395M283_9BACT</name>
<dbReference type="PROSITE" id="PS50968">
    <property type="entry name" value="BIOTINYL_LIPOYL"/>
    <property type="match status" value="1"/>
</dbReference>
<protein>
    <submittedName>
        <fullName evidence="3">Biotin/lipoyl-binding protein</fullName>
    </submittedName>
</protein>
<dbReference type="InterPro" id="IPR000089">
    <property type="entry name" value="Biotin_lipoyl"/>
</dbReference>